<dbReference type="InterPro" id="IPR004170">
    <property type="entry name" value="WWE_dom"/>
</dbReference>
<dbReference type="Pfam" id="PF02825">
    <property type="entry name" value="WWE"/>
    <property type="match status" value="1"/>
</dbReference>
<dbReference type="EMBL" id="KB207268">
    <property type="protein sequence ID" value="ELP83506.1"/>
    <property type="molecule type" value="Genomic_DNA"/>
</dbReference>
<accession>A0A0A1TYD3</accession>
<reference evidence="3 4" key="1">
    <citation type="submission" date="2012-10" db="EMBL/GenBank/DDBJ databases">
        <authorList>
            <person name="Zafar N."/>
            <person name="Inman J."/>
            <person name="Hall N."/>
            <person name="Lorenzi H."/>
            <person name="Caler E."/>
        </authorList>
    </citation>
    <scope>NUCLEOTIDE SEQUENCE [LARGE SCALE GENOMIC DNA]</scope>
    <source>
        <strain evidence="3 4">IP1</strain>
    </source>
</reference>
<dbReference type="PROSITE" id="PS50172">
    <property type="entry name" value="BRCT"/>
    <property type="match status" value="1"/>
</dbReference>
<evidence type="ECO:0008006" key="5">
    <source>
        <dbReference type="Google" id="ProtNLM"/>
    </source>
</evidence>
<sequence length="291" mass="33468">MSTKWQWLNDYDWVDYNTKTCEILENAFLAGNKEIDCDKERYVEFCDLKTIHKNFQSLPTDYKSLVGIQRRKDNPNKRRLVQRLIPSTFENFIIYICEEGLDDGVDVDSIVETIKLRKGKITKKSTNASLVVCDQKKWNDHLKNVIQNVIQHNVPIVSSEFINQCLDKFALVSKDLKTTNDFFKTLLSVKEEKSEKKETEERKRFESVDDLLVDKKKVAMKVNITFDVEVKKKDDNTVSITKNGEEIDVPVAPNEFKDFALLLKTIPDSVNVKLDNGTYVGSTGGVSLQVN</sequence>
<feature type="domain" description="WWE" evidence="2">
    <location>
        <begin position="1"/>
        <end position="83"/>
    </location>
</feature>
<dbReference type="InterPro" id="IPR037197">
    <property type="entry name" value="WWE_dom_sf"/>
</dbReference>
<dbReference type="InterPro" id="IPR036420">
    <property type="entry name" value="BRCT_dom_sf"/>
</dbReference>
<dbReference type="GeneID" id="14882505"/>
<dbReference type="AlphaFoldDB" id="A0A0A1TYD3"/>
<dbReference type="SMART" id="SM00292">
    <property type="entry name" value="BRCT"/>
    <property type="match status" value="1"/>
</dbReference>
<gene>
    <name evidence="3" type="ORF">EIN_377610</name>
</gene>
<evidence type="ECO:0000313" key="3">
    <source>
        <dbReference type="EMBL" id="ELP83506.1"/>
    </source>
</evidence>
<proteinExistence type="predicted"/>
<dbReference type="OMA" id="HTIHANF"/>
<dbReference type="Gene3D" id="3.30.720.50">
    <property type="match status" value="1"/>
</dbReference>
<evidence type="ECO:0000259" key="2">
    <source>
        <dbReference type="PROSITE" id="PS50918"/>
    </source>
</evidence>
<dbReference type="RefSeq" id="XP_004182852.1">
    <property type="nucleotide sequence ID" value="XM_004182804.1"/>
</dbReference>
<evidence type="ECO:0000313" key="4">
    <source>
        <dbReference type="Proteomes" id="UP000014680"/>
    </source>
</evidence>
<dbReference type="InterPro" id="IPR001357">
    <property type="entry name" value="BRCT_dom"/>
</dbReference>
<evidence type="ECO:0000259" key="1">
    <source>
        <dbReference type="PROSITE" id="PS50172"/>
    </source>
</evidence>
<dbReference type="VEuPathDB" id="AmoebaDB:EIN_377610"/>
<dbReference type="Gene3D" id="3.40.50.10190">
    <property type="entry name" value="BRCT domain"/>
    <property type="match status" value="1"/>
</dbReference>
<dbReference type="OrthoDB" id="25974at2759"/>
<name>A0A0A1TYD3_ENTIV</name>
<dbReference type="Proteomes" id="UP000014680">
    <property type="component" value="Unassembled WGS sequence"/>
</dbReference>
<dbReference type="PROSITE" id="PS50918">
    <property type="entry name" value="WWE"/>
    <property type="match status" value="1"/>
</dbReference>
<feature type="domain" description="BRCT" evidence="1">
    <location>
        <begin position="84"/>
        <end position="179"/>
    </location>
</feature>
<organism evidence="3 4">
    <name type="scientific">Entamoeba invadens IP1</name>
    <dbReference type="NCBI Taxonomy" id="370355"/>
    <lineage>
        <taxon>Eukaryota</taxon>
        <taxon>Amoebozoa</taxon>
        <taxon>Evosea</taxon>
        <taxon>Archamoebae</taxon>
        <taxon>Mastigamoebida</taxon>
        <taxon>Entamoebidae</taxon>
        <taxon>Entamoeba</taxon>
    </lineage>
</organism>
<dbReference type="SUPFAM" id="SSF52113">
    <property type="entry name" value="BRCT domain"/>
    <property type="match status" value="1"/>
</dbReference>
<keyword evidence="4" id="KW-1185">Reference proteome</keyword>
<dbReference type="KEGG" id="eiv:EIN_377610"/>
<dbReference type="SUPFAM" id="SSF117839">
    <property type="entry name" value="WWE domain"/>
    <property type="match status" value="1"/>
</dbReference>
<protein>
    <recommendedName>
        <fullName evidence="5">WWE domain-containing protein</fullName>
    </recommendedName>
</protein>